<evidence type="ECO:0000256" key="4">
    <source>
        <dbReference type="ARBA" id="ARBA00006492"/>
    </source>
</evidence>
<keyword evidence="13 20" id="KW-0472">Membrane</keyword>
<proteinExistence type="inferred from homology"/>
<keyword evidence="11 20" id="KW-1133">Transmembrane helix</keyword>
<comment type="similarity">
    <text evidence="4 20">Belongs to the glycosyltransferase 13 family.</text>
</comment>
<dbReference type="OrthoDB" id="440755at2759"/>
<feature type="transmembrane region" description="Helical" evidence="20">
    <location>
        <begin position="35"/>
        <end position="54"/>
    </location>
</feature>
<dbReference type="Pfam" id="PF03071">
    <property type="entry name" value="GNT-I"/>
    <property type="match status" value="1"/>
</dbReference>
<dbReference type="EMBL" id="NCKV01004089">
    <property type="protein sequence ID" value="RWS25063.1"/>
    <property type="molecule type" value="Genomic_DNA"/>
</dbReference>
<dbReference type="GO" id="GO:0003827">
    <property type="term" value="F:alpha-1,3-mannosylglycoprotein 2-beta-N-acetylglucosaminyltransferase activity"/>
    <property type="evidence" value="ECO:0007669"/>
    <property type="project" value="UniProtKB-UniRule"/>
</dbReference>
<accession>A0A443SBZ4</accession>
<dbReference type="InterPro" id="IPR004139">
    <property type="entry name" value="Glyco_trans_13"/>
</dbReference>
<keyword evidence="8 20" id="KW-0812">Transmembrane</keyword>
<evidence type="ECO:0000256" key="11">
    <source>
        <dbReference type="ARBA" id="ARBA00022989"/>
    </source>
</evidence>
<dbReference type="CDD" id="cd02514">
    <property type="entry name" value="GT13_GLCNAC-TI"/>
    <property type="match status" value="1"/>
</dbReference>
<keyword evidence="5" id="KW-0963">Cytoplasm</keyword>
<dbReference type="UniPathway" id="UPA00378"/>
<evidence type="ECO:0000256" key="15">
    <source>
        <dbReference type="ARBA" id="ARBA00023211"/>
    </source>
</evidence>
<dbReference type="SUPFAM" id="SSF53448">
    <property type="entry name" value="Nucleotide-diphospho-sugar transferases"/>
    <property type="match status" value="1"/>
</dbReference>
<reference evidence="22 23" key="1">
    <citation type="journal article" date="2018" name="Gigascience">
        <title>Genomes of trombidid mites reveal novel predicted allergens and laterally-transferred genes associated with secondary metabolism.</title>
        <authorList>
            <person name="Dong X."/>
            <person name="Chaisiri K."/>
            <person name="Xia D."/>
            <person name="Armstrong S.D."/>
            <person name="Fang Y."/>
            <person name="Donnelly M.J."/>
            <person name="Kadowaki T."/>
            <person name="McGarry J.W."/>
            <person name="Darby A.C."/>
            <person name="Makepeace B.L."/>
        </authorList>
    </citation>
    <scope>NUCLEOTIDE SEQUENCE [LARGE SCALE GENOMIC DNA]</scope>
    <source>
        <strain evidence="22">UoL-UT</strain>
    </source>
</reference>
<dbReference type="Gene3D" id="3.90.550.10">
    <property type="entry name" value="Spore Coat Polysaccharide Biosynthesis Protein SpsA, Chain A"/>
    <property type="match status" value="1"/>
</dbReference>
<keyword evidence="21" id="KW-0175">Coiled coil</keyword>
<keyword evidence="14" id="KW-1015">Disulfide bond</keyword>
<dbReference type="AlphaFoldDB" id="A0A443SBZ4"/>
<evidence type="ECO:0000256" key="8">
    <source>
        <dbReference type="ARBA" id="ARBA00022692"/>
    </source>
</evidence>
<evidence type="ECO:0000256" key="7">
    <source>
        <dbReference type="ARBA" id="ARBA00022679"/>
    </source>
</evidence>
<evidence type="ECO:0000256" key="5">
    <source>
        <dbReference type="ARBA" id="ARBA00022490"/>
    </source>
</evidence>
<dbReference type="Proteomes" id="UP000288716">
    <property type="component" value="Unassembled WGS sequence"/>
</dbReference>
<evidence type="ECO:0000256" key="13">
    <source>
        <dbReference type="ARBA" id="ARBA00023136"/>
    </source>
</evidence>
<evidence type="ECO:0000256" key="17">
    <source>
        <dbReference type="ARBA" id="ARBA00038949"/>
    </source>
</evidence>
<dbReference type="PANTHER" id="PTHR10468:SF0">
    <property type="entry name" value="ALPHA-1,3-MANNOSYL-GLYCOPROTEIN 2-BETA-N-ACETYLGLUCOSAMINYLTRANSFERASE"/>
    <property type="match status" value="1"/>
</dbReference>
<evidence type="ECO:0000256" key="19">
    <source>
        <dbReference type="ARBA" id="ARBA00049421"/>
    </source>
</evidence>
<keyword evidence="7 22" id="KW-0808">Transferase</keyword>
<evidence type="ECO:0000256" key="20">
    <source>
        <dbReference type="RuleBase" id="RU368119"/>
    </source>
</evidence>
<dbReference type="GO" id="GO:0030145">
    <property type="term" value="F:manganese ion binding"/>
    <property type="evidence" value="ECO:0007669"/>
    <property type="project" value="UniProtKB-UniRule"/>
</dbReference>
<evidence type="ECO:0000256" key="10">
    <source>
        <dbReference type="ARBA" id="ARBA00022968"/>
    </source>
</evidence>
<dbReference type="EC" id="2.4.1.101" evidence="17 20"/>
<comment type="subcellular location">
    <subcellularLocation>
        <location evidence="2">Cytoplasm</location>
        <location evidence="2">Perinuclear region</location>
    </subcellularLocation>
    <subcellularLocation>
        <location evidence="1 20">Golgi apparatus membrane</location>
        <topology evidence="1 20">Single-pass type II membrane protein</topology>
    </subcellularLocation>
</comment>
<evidence type="ECO:0000256" key="18">
    <source>
        <dbReference type="ARBA" id="ARBA00041712"/>
    </source>
</evidence>
<evidence type="ECO:0000256" key="2">
    <source>
        <dbReference type="ARBA" id="ARBA00004556"/>
    </source>
</evidence>
<keyword evidence="23" id="KW-1185">Reference proteome</keyword>
<name>A0A443SBZ4_9ACAR</name>
<keyword evidence="9 20" id="KW-0479">Metal-binding</keyword>
<comment type="catalytic activity">
    <reaction evidence="19 20">
        <text>N(4)-(alpha-D-Man-(1-&gt;3)-[alpha-D-Man-(1-&gt;3)-[alpha-D-Man-(1-&gt;6)]-alpha-D-Man-(1-&gt;6)]-beta-D-Man-(1-&gt;4)-beta-D-GlcNAc-(1-&gt;4)-beta-D-GlcNAc)-L-asparaginyl-[protein] (N-glucan mannose isomer 5A1,2) + UDP-N-acetyl-alpha-D-glucosamine = N(4)-{beta-D-GlcNAc-(1-&gt;2)-alpha-D-Man-(1-&gt;3)-[alpha-D-Man-(1-&gt;3)-[alpha-D-Man-(1-&gt;6)]-alpha-D-Man-(1-&gt;6)]-beta-D-Man-(1-&gt;4)-beta-D-GlcNAc-(1-&gt;4)-beta-D-GlcNAc}-L-asparaginyl-[protein] + UDP + H(+)</text>
        <dbReference type="Rhea" id="RHEA:11456"/>
        <dbReference type="Rhea" id="RHEA-COMP:14367"/>
        <dbReference type="Rhea" id="RHEA-COMP:14368"/>
        <dbReference type="ChEBI" id="CHEBI:15378"/>
        <dbReference type="ChEBI" id="CHEBI:57705"/>
        <dbReference type="ChEBI" id="CHEBI:58223"/>
        <dbReference type="ChEBI" id="CHEBI:59087"/>
        <dbReference type="ChEBI" id="CHEBI:60625"/>
        <dbReference type="EC" id="2.4.1.101"/>
    </reaction>
</comment>
<keyword evidence="6 20" id="KW-0328">Glycosyltransferase</keyword>
<evidence type="ECO:0000256" key="14">
    <source>
        <dbReference type="ARBA" id="ARBA00023157"/>
    </source>
</evidence>
<evidence type="ECO:0000256" key="6">
    <source>
        <dbReference type="ARBA" id="ARBA00022676"/>
    </source>
</evidence>
<feature type="coiled-coil region" evidence="21">
    <location>
        <begin position="64"/>
        <end position="112"/>
    </location>
</feature>
<dbReference type="Gene3D" id="3.10.180.20">
    <property type="entry name" value="N-Acetylglucosaminyltransferase I, Domain 2"/>
    <property type="match status" value="1"/>
</dbReference>
<comment type="caution">
    <text evidence="22">The sequence shown here is derived from an EMBL/GenBank/DDBJ whole genome shotgun (WGS) entry which is preliminary data.</text>
</comment>
<dbReference type="FunFam" id="3.10.180.20:FF:000001">
    <property type="entry name" value="alpha-1,3-mannosyl-glycoprotein 2-beta-N-acetylglucosaminyltransferase"/>
    <property type="match status" value="1"/>
</dbReference>
<dbReference type="GO" id="GO:0000139">
    <property type="term" value="C:Golgi membrane"/>
    <property type="evidence" value="ECO:0007669"/>
    <property type="project" value="UniProtKB-SubCell"/>
</dbReference>
<evidence type="ECO:0000256" key="1">
    <source>
        <dbReference type="ARBA" id="ARBA00004323"/>
    </source>
</evidence>
<evidence type="ECO:0000256" key="16">
    <source>
        <dbReference type="ARBA" id="ARBA00037706"/>
    </source>
</evidence>
<evidence type="ECO:0000256" key="21">
    <source>
        <dbReference type="SAM" id="Coils"/>
    </source>
</evidence>
<dbReference type="InterPro" id="IPR029044">
    <property type="entry name" value="Nucleotide-diphossugar_trans"/>
</dbReference>
<protein>
    <recommendedName>
        <fullName evidence="17 20">Alpha-1,3-mannosyl-glycoprotein 2-beta-N-acetylglucosaminyltransferase</fullName>
        <shortName evidence="20">GNT-I</shortName>
        <shortName evidence="20">GlcNAc-T I</shortName>
        <ecNumber evidence="17 20">2.4.1.101</ecNumber>
    </recommendedName>
    <alternativeName>
        <fullName evidence="18 20">N-glycosyl-oligosaccharide-glycoprotein N-acetylglucosaminyltransferase I</fullName>
    </alternativeName>
</protein>
<evidence type="ECO:0000256" key="12">
    <source>
        <dbReference type="ARBA" id="ARBA00023034"/>
    </source>
</evidence>
<dbReference type="InterPro" id="IPR052261">
    <property type="entry name" value="Glycosyltransferase_13"/>
</dbReference>
<sequence>MTAKCNSKTVFIARLLKATLNYAFSASIMRKKTFYLIGSVSFICWTVILCYLFIHKPLGKGFKYNEVVIQVENLENELQSQLKANELLLLHLKNIKKQIQETGKDLKKILEDNPDALDLKSDKITINKEDSICVLLLACNRITVKRNLDQLLKYRPDEKSFPLIVSQDCNHRATTNAIMSYGNQLTLIRQPDMSDIPLVGREKKFKGYYKISRHYGWALNQTFHKFNCDTAIIVEDDLDIAPDFFEYFRGLYPILKSDPTLWCVSAWNDNGKEALVANDPTLLHRTDFFPGLGWMLTKDIWLELQTKWPKAFWDDWIRQPAQRKERACIRPEISRTKTFGKIGVSNGLFYEKHLKFIKLNDEFVPFSKRNLTHLLKDNYDVAFLKSVYGSPPVSLQQLLSGSISTNGSVRLTYKTKDSFKKIAKSLGLMEDFKSGVPRIGYRGVVSFMHKHRRVYLAPIAEWKGYDTSWT</sequence>
<keyword evidence="12 20" id="KW-0333">Golgi apparatus</keyword>
<dbReference type="VEuPathDB" id="VectorBase:LDEU006977"/>
<comment type="function">
    <text evidence="16 20">Initiates complex N-linked carbohydrate formation. Essential for the conversion of high-mannose to hybrid and complex N-glycans.</text>
</comment>
<dbReference type="PANTHER" id="PTHR10468">
    <property type="entry name" value="PROTEIN O-LINKED-MANNOSE BETA-1,2-N-ACETYLGLUCOSAMINYLTRANSFERASE 1/ALPHA-1,3-MANNOSYL-GLYCOPROTEIN 2-BETA-N-ACETYLGLUCOSAMINYLTRANSFERASE"/>
    <property type="match status" value="1"/>
</dbReference>
<dbReference type="FunFam" id="3.90.550.10:FF:000055">
    <property type="entry name" value="Alpha-1,3-mannosyl-glycoprotein 2-beta-N-acetylglucosaminyltransferase"/>
    <property type="match status" value="1"/>
</dbReference>
<organism evidence="22 23">
    <name type="scientific">Leptotrombidium deliense</name>
    <dbReference type="NCBI Taxonomy" id="299467"/>
    <lineage>
        <taxon>Eukaryota</taxon>
        <taxon>Metazoa</taxon>
        <taxon>Ecdysozoa</taxon>
        <taxon>Arthropoda</taxon>
        <taxon>Chelicerata</taxon>
        <taxon>Arachnida</taxon>
        <taxon>Acari</taxon>
        <taxon>Acariformes</taxon>
        <taxon>Trombidiformes</taxon>
        <taxon>Prostigmata</taxon>
        <taxon>Anystina</taxon>
        <taxon>Parasitengona</taxon>
        <taxon>Trombiculoidea</taxon>
        <taxon>Trombiculidae</taxon>
        <taxon>Leptotrombidium</taxon>
    </lineage>
</organism>
<gene>
    <name evidence="22" type="ORF">B4U80_11508</name>
</gene>
<evidence type="ECO:0000313" key="23">
    <source>
        <dbReference type="Proteomes" id="UP000288716"/>
    </source>
</evidence>
<comment type="cofactor">
    <cofactor evidence="20">
        <name>Mn(2+)</name>
        <dbReference type="ChEBI" id="CHEBI:29035"/>
    </cofactor>
    <text evidence="20">The cofactor is mostly bound to the substrate.</text>
</comment>
<dbReference type="GO" id="GO:0006487">
    <property type="term" value="P:protein N-linked glycosylation"/>
    <property type="evidence" value="ECO:0007669"/>
    <property type="project" value="TreeGrafter"/>
</dbReference>
<comment type="pathway">
    <text evidence="3 20">Protein modification; protein glycosylation.</text>
</comment>
<dbReference type="GO" id="GO:0048471">
    <property type="term" value="C:perinuclear region of cytoplasm"/>
    <property type="evidence" value="ECO:0007669"/>
    <property type="project" value="UniProtKB-SubCell"/>
</dbReference>
<evidence type="ECO:0000256" key="3">
    <source>
        <dbReference type="ARBA" id="ARBA00004922"/>
    </source>
</evidence>
<keyword evidence="15 20" id="KW-0464">Manganese</keyword>
<evidence type="ECO:0000313" key="22">
    <source>
        <dbReference type="EMBL" id="RWS25063.1"/>
    </source>
</evidence>
<evidence type="ECO:0000256" key="9">
    <source>
        <dbReference type="ARBA" id="ARBA00022723"/>
    </source>
</evidence>
<keyword evidence="10 20" id="KW-0735">Signal-anchor</keyword>
<dbReference type="STRING" id="299467.A0A443SBZ4"/>